<sequence length="77" mass="8565">MVPSLKDDSLVKPGLQHTGTDTGSSHFEAIDVVLKALEAAYGPEKPSMTSAAMRWMYHHSQLKVPIVKRSQLWQDLC</sequence>
<evidence type="ECO:0000256" key="1">
    <source>
        <dbReference type="SAM" id="MobiDB-lite"/>
    </source>
</evidence>
<name>A0A4Z2E3Z9_9TELE</name>
<feature type="region of interest" description="Disordered" evidence="1">
    <location>
        <begin position="1"/>
        <end position="23"/>
    </location>
</feature>
<feature type="compositionally biased region" description="Basic and acidic residues" evidence="1">
    <location>
        <begin position="1"/>
        <end position="10"/>
    </location>
</feature>
<evidence type="ECO:0000313" key="2">
    <source>
        <dbReference type="EMBL" id="TNN23354.1"/>
    </source>
</evidence>
<gene>
    <name evidence="2" type="primary">AKR7L</name>
    <name evidence="2" type="ORF">EYF80_066527</name>
</gene>
<proteinExistence type="predicted"/>
<organism evidence="2 3">
    <name type="scientific">Liparis tanakae</name>
    <name type="common">Tanaka's snailfish</name>
    <dbReference type="NCBI Taxonomy" id="230148"/>
    <lineage>
        <taxon>Eukaryota</taxon>
        <taxon>Metazoa</taxon>
        <taxon>Chordata</taxon>
        <taxon>Craniata</taxon>
        <taxon>Vertebrata</taxon>
        <taxon>Euteleostomi</taxon>
        <taxon>Actinopterygii</taxon>
        <taxon>Neopterygii</taxon>
        <taxon>Teleostei</taxon>
        <taxon>Neoteleostei</taxon>
        <taxon>Acanthomorphata</taxon>
        <taxon>Eupercaria</taxon>
        <taxon>Perciformes</taxon>
        <taxon>Cottioidei</taxon>
        <taxon>Cottales</taxon>
        <taxon>Liparidae</taxon>
        <taxon>Liparis</taxon>
    </lineage>
</organism>
<comment type="caution">
    <text evidence="2">The sequence shown here is derived from an EMBL/GenBank/DDBJ whole genome shotgun (WGS) entry which is preliminary data.</text>
</comment>
<dbReference type="OrthoDB" id="48988at2759"/>
<evidence type="ECO:0000313" key="3">
    <source>
        <dbReference type="Proteomes" id="UP000314294"/>
    </source>
</evidence>
<dbReference type="Proteomes" id="UP000314294">
    <property type="component" value="Unassembled WGS sequence"/>
</dbReference>
<dbReference type="EMBL" id="SRLO01018789">
    <property type="protein sequence ID" value="TNN23354.1"/>
    <property type="molecule type" value="Genomic_DNA"/>
</dbReference>
<reference evidence="2 3" key="1">
    <citation type="submission" date="2019-03" db="EMBL/GenBank/DDBJ databases">
        <title>First draft genome of Liparis tanakae, snailfish: a comprehensive survey of snailfish specific genes.</title>
        <authorList>
            <person name="Kim W."/>
            <person name="Song I."/>
            <person name="Jeong J.-H."/>
            <person name="Kim D."/>
            <person name="Kim S."/>
            <person name="Ryu S."/>
            <person name="Song J.Y."/>
            <person name="Lee S.K."/>
        </authorList>
    </citation>
    <scope>NUCLEOTIDE SEQUENCE [LARGE SCALE GENOMIC DNA]</scope>
    <source>
        <tissue evidence="2">Muscle</tissue>
    </source>
</reference>
<dbReference type="AlphaFoldDB" id="A0A4Z2E3Z9"/>
<accession>A0A4Z2E3Z9</accession>
<protein>
    <submittedName>
        <fullName evidence="2">Aflatoxin B1 aldehyde reductase member 4</fullName>
    </submittedName>
</protein>
<keyword evidence="3" id="KW-1185">Reference proteome</keyword>